<dbReference type="PANTHER" id="PTHR24243:SF224">
    <property type="entry name" value="G-PROTEIN COUPLED RECEPTOR 19-RELATED"/>
    <property type="match status" value="1"/>
</dbReference>
<gene>
    <name evidence="11" type="ORF">QR680_018306</name>
</gene>
<evidence type="ECO:0000256" key="2">
    <source>
        <dbReference type="ARBA" id="ARBA00022692"/>
    </source>
</evidence>
<feature type="transmembrane region" description="Helical" evidence="9">
    <location>
        <begin position="341"/>
        <end position="361"/>
    </location>
</feature>
<comment type="similarity">
    <text evidence="8">Belongs to the G-protein coupled receptor 1 family.</text>
</comment>
<organism evidence="11 12">
    <name type="scientific">Steinernema hermaphroditum</name>
    <dbReference type="NCBI Taxonomy" id="289476"/>
    <lineage>
        <taxon>Eukaryota</taxon>
        <taxon>Metazoa</taxon>
        <taxon>Ecdysozoa</taxon>
        <taxon>Nematoda</taxon>
        <taxon>Chromadorea</taxon>
        <taxon>Rhabditida</taxon>
        <taxon>Tylenchina</taxon>
        <taxon>Panagrolaimomorpha</taxon>
        <taxon>Strongyloidoidea</taxon>
        <taxon>Steinernematidae</taxon>
        <taxon>Steinernema</taxon>
    </lineage>
</organism>
<protein>
    <recommendedName>
        <fullName evidence="10">G-protein coupled receptors family 1 profile domain-containing protein</fullName>
    </recommendedName>
</protein>
<feature type="transmembrane region" description="Helical" evidence="9">
    <location>
        <begin position="128"/>
        <end position="151"/>
    </location>
</feature>
<evidence type="ECO:0000256" key="4">
    <source>
        <dbReference type="ARBA" id="ARBA00023040"/>
    </source>
</evidence>
<evidence type="ECO:0000313" key="11">
    <source>
        <dbReference type="EMBL" id="KAK0405996.1"/>
    </source>
</evidence>
<evidence type="ECO:0000256" key="7">
    <source>
        <dbReference type="ARBA" id="ARBA00023224"/>
    </source>
</evidence>
<comment type="caution">
    <text evidence="11">The sequence shown here is derived from an EMBL/GenBank/DDBJ whole genome shotgun (WGS) entry which is preliminary data.</text>
</comment>
<dbReference type="Gene3D" id="1.20.1070.10">
    <property type="entry name" value="Rhodopsin 7-helix transmembrane proteins"/>
    <property type="match status" value="1"/>
</dbReference>
<proteinExistence type="inferred from homology"/>
<dbReference type="PROSITE" id="PS00237">
    <property type="entry name" value="G_PROTEIN_RECEP_F1_1"/>
    <property type="match status" value="1"/>
</dbReference>
<dbReference type="PRINTS" id="PR00237">
    <property type="entry name" value="GPCRRHODOPSN"/>
</dbReference>
<dbReference type="SMART" id="SM01381">
    <property type="entry name" value="7TM_GPCR_Srsx"/>
    <property type="match status" value="1"/>
</dbReference>
<evidence type="ECO:0000256" key="5">
    <source>
        <dbReference type="ARBA" id="ARBA00023136"/>
    </source>
</evidence>
<evidence type="ECO:0000259" key="10">
    <source>
        <dbReference type="PROSITE" id="PS50262"/>
    </source>
</evidence>
<comment type="subcellular location">
    <subcellularLocation>
        <location evidence="1">Membrane</location>
        <topology evidence="1">Multi-pass membrane protein</topology>
    </subcellularLocation>
</comment>
<keyword evidence="5 9" id="KW-0472">Membrane</keyword>
<keyword evidence="7 8" id="KW-0807">Transducer</keyword>
<evidence type="ECO:0000256" key="3">
    <source>
        <dbReference type="ARBA" id="ARBA00022989"/>
    </source>
</evidence>
<feature type="transmembrane region" description="Helical" evidence="9">
    <location>
        <begin position="210"/>
        <end position="228"/>
    </location>
</feature>
<dbReference type="InterPro" id="IPR017452">
    <property type="entry name" value="GPCR_Rhodpsn_7TM"/>
</dbReference>
<dbReference type="PANTHER" id="PTHR24243">
    <property type="entry name" value="G-PROTEIN COUPLED RECEPTOR"/>
    <property type="match status" value="1"/>
</dbReference>
<feature type="transmembrane region" description="Helical" evidence="9">
    <location>
        <begin position="91"/>
        <end position="116"/>
    </location>
</feature>
<feature type="transmembrane region" description="Helical" evidence="9">
    <location>
        <begin position="267"/>
        <end position="285"/>
    </location>
</feature>
<dbReference type="AlphaFoldDB" id="A0AA39HHJ3"/>
<name>A0AA39HHJ3_9BILA</name>
<keyword evidence="3 9" id="KW-1133">Transmembrane helix</keyword>
<reference evidence="11" key="1">
    <citation type="submission" date="2023-06" db="EMBL/GenBank/DDBJ databases">
        <title>Genomic analysis of the entomopathogenic nematode Steinernema hermaphroditum.</title>
        <authorList>
            <person name="Schwarz E.M."/>
            <person name="Heppert J.K."/>
            <person name="Baniya A."/>
            <person name="Schwartz H.T."/>
            <person name="Tan C.-H."/>
            <person name="Antoshechkin I."/>
            <person name="Sternberg P.W."/>
            <person name="Goodrich-Blair H."/>
            <person name="Dillman A.R."/>
        </authorList>
    </citation>
    <scope>NUCLEOTIDE SEQUENCE</scope>
    <source>
        <strain evidence="11">PS9179</strain>
        <tissue evidence="11">Whole animal</tissue>
    </source>
</reference>
<dbReference type="SUPFAM" id="SSF81321">
    <property type="entry name" value="Family A G protein-coupled receptor-like"/>
    <property type="match status" value="1"/>
</dbReference>
<evidence type="ECO:0000256" key="6">
    <source>
        <dbReference type="ARBA" id="ARBA00023170"/>
    </source>
</evidence>
<keyword evidence="4 8" id="KW-0297">G-protein coupled receptor</keyword>
<evidence type="ECO:0000313" key="12">
    <source>
        <dbReference type="Proteomes" id="UP001175271"/>
    </source>
</evidence>
<keyword evidence="2 8" id="KW-0812">Transmembrane</keyword>
<dbReference type="Pfam" id="PF00001">
    <property type="entry name" value="7tm_1"/>
    <property type="match status" value="1"/>
</dbReference>
<accession>A0AA39HHJ3</accession>
<evidence type="ECO:0000256" key="9">
    <source>
        <dbReference type="SAM" id="Phobius"/>
    </source>
</evidence>
<dbReference type="EMBL" id="JAUCMV010000004">
    <property type="protein sequence ID" value="KAK0405996.1"/>
    <property type="molecule type" value="Genomic_DNA"/>
</dbReference>
<feature type="domain" description="G-protein coupled receptors family 1 profile" evidence="10">
    <location>
        <begin position="107"/>
        <end position="401"/>
    </location>
</feature>
<dbReference type="GO" id="GO:0004930">
    <property type="term" value="F:G protein-coupled receptor activity"/>
    <property type="evidence" value="ECO:0007669"/>
    <property type="project" value="UniProtKB-KW"/>
</dbReference>
<evidence type="ECO:0000256" key="8">
    <source>
        <dbReference type="RuleBase" id="RU000688"/>
    </source>
</evidence>
<dbReference type="InterPro" id="IPR000276">
    <property type="entry name" value="GPCR_Rhodpsn"/>
</dbReference>
<keyword evidence="12" id="KW-1185">Reference proteome</keyword>
<dbReference type="PROSITE" id="PS50262">
    <property type="entry name" value="G_PROTEIN_RECEP_F1_2"/>
    <property type="match status" value="1"/>
</dbReference>
<keyword evidence="6 8" id="KW-0675">Receptor</keyword>
<sequence length="433" mass="48543">MCSPSAANDTTLDEASNSSAYVAFTQLWLNLANGSSVPASSLEISALRNFCENEVVAQFAWFITRLHSNINEQNKCEQSHLVGGIDDTIKLLLSLVFVIVGIAGVFGNLLTVIVIYKTPSLQSHTNYFLASLATSDLLLIVVGVPFDLFYLWRKSYAPAFAGYCEITSTSISLFTFASVLTIVMLTLERFVAICYPFSLRALFDKPTVKWIIYSTWIAAFFPSLYIGLQFKPVSKDFCGYNREVSPGMGSCDYVASETIPFQYTFELMLLLTFVLPVTLIIYCYVRILYTLNEMSATHSFHPTITSQNSDSSTAAYTSGGLLQVHVKQPGPPKSHKAQKMVIKMLVLVTAVFFICYLPYHVERLIVQYTREECDKSLTCLLLYPITGLLQYISATLNPIFYSMMSVRFRSAFMACIKKVCSSRGERRTRLPLR</sequence>
<feature type="transmembrane region" description="Helical" evidence="9">
    <location>
        <begin position="381"/>
        <end position="401"/>
    </location>
</feature>
<dbReference type="GO" id="GO:0005886">
    <property type="term" value="C:plasma membrane"/>
    <property type="evidence" value="ECO:0007669"/>
    <property type="project" value="TreeGrafter"/>
</dbReference>
<feature type="transmembrane region" description="Helical" evidence="9">
    <location>
        <begin position="171"/>
        <end position="198"/>
    </location>
</feature>
<dbReference type="Proteomes" id="UP001175271">
    <property type="component" value="Unassembled WGS sequence"/>
</dbReference>
<evidence type="ECO:0000256" key="1">
    <source>
        <dbReference type="ARBA" id="ARBA00004141"/>
    </source>
</evidence>